<protein>
    <submittedName>
        <fullName evidence="1">Uncharacterized protein</fullName>
    </submittedName>
</protein>
<dbReference type="AlphaFoldDB" id="A0A6C0CEA2"/>
<evidence type="ECO:0000313" key="1">
    <source>
        <dbReference type="EMBL" id="QHT02633.1"/>
    </source>
</evidence>
<name>A0A6C0CEA2_9ZZZZ</name>
<accession>A0A6C0CEA2</accession>
<dbReference type="EMBL" id="MN739396">
    <property type="protein sequence ID" value="QHT02633.1"/>
    <property type="molecule type" value="Genomic_DNA"/>
</dbReference>
<organism evidence="1">
    <name type="scientific">viral metagenome</name>
    <dbReference type="NCBI Taxonomy" id="1070528"/>
    <lineage>
        <taxon>unclassified sequences</taxon>
        <taxon>metagenomes</taxon>
        <taxon>organismal metagenomes</taxon>
    </lineage>
</organism>
<reference evidence="1" key="1">
    <citation type="journal article" date="2020" name="Nature">
        <title>Giant virus diversity and host interactions through global metagenomics.</title>
        <authorList>
            <person name="Schulz F."/>
            <person name="Roux S."/>
            <person name="Paez-Espino D."/>
            <person name="Jungbluth S."/>
            <person name="Walsh D.A."/>
            <person name="Denef V.J."/>
            <person name="McMahon K.D."/>
            <person name="Konstantinidis K.T."/>
            <person name="Eloe-Fadrosh E.A."/>
            <person name="Kyrpides N.C."/>
            <person name="Woyke T."/>
        </authorList>
    </citation>
    <scope>NUCLEOTIDE SEQUENCE</scope>
    <source>
        <strain evidence="1">GVMAG-M-3300020595-32</strain>
    </source>
</reference>
<sequence length="114" mass="13622">MEELPELYSKCMEDIKNTKSKFGKIIKFINENTEINGELSPDIKIHLKKLIKLWKNNADANIEYYFNMKDHHSYINGNIENDTLKIMWDDYIESGLKFRVVLMKLNHMCSEKYK</sequence>
<proteinExistence type="predicted"/>